<dbReference type="Gene3D" id="3.10.20.30">
    <property type="match status" value="1"/>
</dbReference>
<evidence type="ECO:0000313" key="2">
    <source>
        <dbReference type="Proteomes" id="UP000184231"/>
    </source>
</evidence>
<sequence length="82" mass="9229">MNVKNDFSQAEGFIRMVTIRVNDKEHQFKTPPSLEEVLDQLQFSLNGIAVAVNQQIISKPHWSKTSLFQDDKVLVITATQGG</sequence>
<dbReference type="STRING" id="558155.SAMN04487911_105102"/>
<dbReference type="InterPro" id="IPR012675">
    <property type="entry name" value="Beta-grasp_dom_sf"/>
</dbReference>
<dbReference type="SUPFAM" id="SSF54285">
    <property type="entry name" value="MoaD/ThiS"/>
    <property type="match status" value="1"/>
</dbReference>
<dbReference type="InterPro" id="IPR016155">
    <property type="entry name" value="Mopterin_synth/thiamin_S_b"/>
</dbReference>
<protein>
    <submittedName>
        <fullName evidence="1">Sulfur carrier protein</fullName>
    </submittedName>
</protein>
<gene>
    <name evidence="1" type="ORF">SAMN04487911_105102</name>
</gene>
<dbReference type="Proteomes" id="UP000184231">
    <property type="component" value="Unassembled WGS sequence"/>
</dbReference>
<dbReference type="EMBL" id="FQYX01000005">
    <property type="protein sequence ID" value="SHI75542.1"/>
    <property type="molecule type" value="Genomic_DNA"/>
</dbReference>
<accession>A0A1M6DQQ5</accession>
<keyword evidence="2" id="KW-1185">Reference proteome</keyword>
<dbReference type="NCBIfam" id="TIGR01683">
    <property type="entry name" value="thiS"/>
    <property type="match status" value="1"/>
</dbReference>
<dbReference type="RefSeq" id="WP_245795520.1">
    <property type="nucleotide sequence ID" value="NZ_FQYX01000005.1"/>
</dbReference>
<dbReference type="PANTHER" id="PTHR34472">
    <property type="entry name" value="SULFUR CARRIER PROTEIN THIS"/>
    <property type="match status" value="1"/>
</dbReference>
<proteinExistence type="predicted"/>
<dbReference type="CDD" id="cd00565">
    <property type="entry name" value="Ubl_ThiS"/>
    <property type="match status" value="1"/>
</dbReference>
<dbReference type="InterPro" id="IPR010035">
    <property type="entry name" value="Thi_S"/>
</dbReference>
<name>A0A1M6DQQ5_9FLAO</name>
<dbReference type="Pfam" id="PF02597">
    <property type="entry name" value="ThiS"/>
    <property type="match status" value="1"/>
</dbReference>
<evidence type="ECO:0000313" key="1">
    <source>
        <dbReference type="EMBL" id="SHI75542.1"/>
    </source>
</evidence>
<organism evidence="1 2">
    <name type="scientific">Arenibacter nanhaiticus</name>
    <dbReference type="NCBI Taxonomy" id="558155"/>
    <lineage>
        <taxon>Bacteria</taxon>
        <taxon>Pseudomonadati</taxon>
        <taxon>Bacteroidota</taxon>
        <taxon>Flavobacteriia</taxon>
        <taxon>Flavobacteriales</taxon>
        <taxon>Flavobacteriaceae</taxon>
        <taxon>Arenibacter</taxon>
    </lineage>
</organism>
<dbReference type="PANTHER" id="PTHR34472:SF1">
    <property type="entry name" value="SULFUR CARRIER PROTEIN THIS"/>
    <property type="match status" value="1"/>
</dbReference>
<reference evidence="1 2" key="1">
    <citation type="submission" date="2016-11" db="EMBL/GenBank/DDBJ databases">
        <authorList>
            <person name="Jaros S."/>
            <person name="Januszkiewicz K."/>
            <person name="Wedrychowicz H."/>
        </authorList>
    </citation>
    <scope>NUCLEOTIDE SEQUENCE [LARGE SCALE GENOMIC DNA]</scope>
    <source>
        <strain evidence="1 2">CGMCC 1.8863</strain>
    </source>
</reference>
<dbReference type="InterPro" id="IPR003749">
    <property type="entry name" value="ThiS/MoaD-like"/>
</dbReference>
<dbReference type="AlphaFoldDB" id="A0A1M6DQQ5"/>